<sequence length="76" mass="8591">MMPLTKHADVILGPVPRICNVLILSARLDPWDKPKNDVENGGTFVTKPERNLPNRLLPFNRKSPTVSKHYQTTVTL</sequence>
<reference evidence="2 3" key="1">
    <citation type="submission" date="2015-03" db="EMBL/GenBank/DDBJ databases">
        <title>Draft Genome Sequences of Agrobacterium nepotum Strain 39/7T (= CFBP 7436T = LMG 26435T) and Agrobacterium sp. Strain KFB 330 (= CFBP 8308 = LMG 28674).</title>
        <authorList>
            <person name="Kuzmanovic N."/>
            <person name="Pulawska J."/>
            <person name="Obradovic A."/>
        </authorList>
    </citation>
    <scope>NUCLEOTIDE SEQUENCE [LARGE SCALE GENOMIC DNA]</scope>
    <source>
        <strain evidence="2 3">39/7</strain>
    </source>
</reference>
<evidence type="ECO:0000256" key="1">
    <source>
        <dbReference type="SAM" id="MobiDB-lite"/>
    </source>
</evidence>
<name>A0ABR5CY49_9HYPH</name>
<feature type="region of interest" description="Disordered" evidence="1">
    <location>
        <begin position="40"/>
        <end position="62"/>
    </location>
</feature>
<comment type="caution">
    <text evidence="2">The sequence shown here is derived from an EMBL/GenBank/DDBJ whole genome shotgun (WGS) entry which is preliminary data.</text>
</comment>
<dbReference type="EMBL" id="JWJH01000002">
    <property type="protein sequence ID" value="KJF69517.1"/>
    <property type="molecule type" value="Genomic_DNA"/>
</dbReference>
<keyword evidence="3" id="KW-1185">Reference proteome</keyword>
<proteinExistence type="predicted"/>
<protein>
    <submittedName>
        <fullName evidence="2">Uncharacterized protein</fullName>
    </submittedName>
</protein>
<evidence type="ECO:0000313" key="2">
    <source>
        <dbReference type="EMBL" id="KJF69517.1"/>
    </source>
</evidence>
<organism evidence="2 3">
    <name type="scientific">Rhizobium nepotum 39/7</name>
    <dbReference type="NCBI Taxonomy" id="1368418"/>
    <lineage>
        <taxon>Bacteria</taxon>
        <taxon>Pseudomonadati</taxon>
        <taxon>Pseudomonadota</taxon>
        <taxon>Alphaproteobacteria</taxon>
        <taxon>Hyphomicrobiales</taxon>
        <taxon>Rhizobiaceae</taxon>
        <taxon>Rhizobium/Agrobacterium group</taxon>
        <taxon>Rhizobium</taxon>
    </lineage>
</organism>
<accession>A0ABR5CY49</accession>
<dbReference type="Proteomes" id="UP000052068">
    <property type="component" value="Unassembled WGS sequence"/>
</dbReference>
<gene>
    <name evidence="2" type="ORF">RS75_02875</name>
</gene>
<evidence type="ECO:0000313" key="3">
    <source>
        <dbReference type="Proteomes" id="UP000052068"/>
    </source>
</evidence>